<dbReference type="PROSITE" id="PS50043">
    <property type="entry name" value="HTH_LUXR_2"/>
    <property type="match status" value="1"/>
</dbReference>
<dbReference type="CDD" id="cd17535">
    <property type="entry name" value="REC_NarL-like"/>
    <property type="match status" value="1"/>
</dbReference>
<feature type="domain" description="Response regulatory" evidence="7">
    <location>
        <begin position="2"/>
        <end position="116"/>
    </location>
</feature>
<dbReference type="PRINTS" id="PR00038">
    <property type="entry name" value="HTHLUXR"/>
</dbReference>
<keyword evidence="1 5" id="KW-0597">Phosphoprotein</keyword>
<dbReference type="GO" id="GO:0000160">
    <property type="term" value="P:phosphorelay signal transduction system"/>
    <property type="evidence" value="ECO:0007669"/>
    <property type="project" value="InterPro"/>
</dbReference>
<dbReference type="InterPro" id="IPR058245">
    <property type="entry name" value="NreC/VraR/RcsB-like_REC"/>
</dbReference>
<gene>
    <name evidence="8" type="ORF">CJ203_08640</name>
</gene>
<evidence type="ECO:0000259" key="6">
    <source>
        <dbReference type="PROSITE" id="PS50043"/>
    </source>
</evidence>
<dbReference type="Pfam" id="PF00072">
    <property type="entry name" value="Response_reg"/>
    <property type="match status" value="1"/>
</dbReference>
<name>A0A2N6T3N6_9CORY</name>
<dbReference type="SMART" id="SM00448">
    <property type="entry name" value="REC"/>
    <property type="match status" value="1"/>
</dbReference>
<evidence type="ECO:0000256" key="1">
    <source>
        <dbReference type="ARBA" id="ARBA00022553"/>
    </source>
</evidence>
<comment type="caution">
    <text evidence="8">The sequence shown here is derived from an EMBL/GenBank/DDBJ whole genome shotgun (WGS) entry which is preliminary data.</text>
</comment>
<evidence type="ECO:0000256" key="4">
    <source>
        <dbReference type="ARBA" id="ARBA00023163"/>
    </source>
</evidence>
<dbReference type="CDD" id="cd06170">
    <property type="entry name" value="LuxR_C_like"/>
    <property type="match status" value="1"/>
</dbReference>
<dbReference type="GO" id="GO:0006355">
    <property type="term" value="P:regulation of DNA-templated transcription"/>
    <property type="evidence" value="ECO:0007669"/>
    <property type="project" value="InterPro"/>
</dbReference>
<dbReference type="AlphaFoldDB" id="A0A2N6T3N6"/>
<dbReference type="SMART" id="SM00421">
    <property type="entry name" value="HTH_LUXR"/>
    <property type="match status" value="1"/>
</dbReference>
<dbReference type="EMBL" id="PNHG01000013">
    <property type="protein sequence ID" value="PMC63939.1"/>
    <property type="molecule type" value="Genomic_DNA"/>
</dbReference>
<feature type="modified residue" description="4-aspartylphosphate" evidence="5">
    <location>
        <position position="53"/>
    </location>
</feature>
<sequence length="216" mass="23226">MRILLADDQPLLLHALTTILNAQPDFEVVATAADGENAVEQVKQHDIDVAVLDIRMPVLDGISAARQIMPLGPKVIMLTTFDDDALVKAAIEAGVHGFLLKDADPEVLAEAIRTVFHGESVLASGVTGKVLEWVRGGVDTDNALSDEQRQALSFLTRREVEVLAEIGTGATNAELAQRLFIAETTVKTHVKNLLHKLGARDRVALVLFAQRAGIVG</sequence>
<protein>
    <submittedName>
        <fullName evidence="8">DNA-binding response regulator</fullName>
    </submittedName>
</protein>
<reference evidence="8 9" key="1">
    <citation type="submission" date="2017-09" db="EMBL/GenBank/DDBJ databases">
        <title>Bacterial strain isolated from the female urinary microbiota.</title>
        <authorList>
            <person name="Thomas-White K."/>
            <person name="Kumar N."/>
            <person name="Forster S."/>
            <person name="Putonti C."/>
            <person name="Lawley T."/>
            <person name="Wolfe A.J."/>
        </authorList>
    </citation>
    <scope>NUCLEOTIDE SEQUENCE [LARGE SCALE GENOMIC DNA]</scope>
    <source>
        <strain evidence="8 9">UMB0792</strain>
    </source>
</reference>
<feature type="domain" description="HTH luxR-type" evidence="6">
    <location>
        <begin position="148"/>
        <end position="213"/>
    </location>
</feature>
<organism evidence="8 9">
    <name type="scientific">Corynebacterium tuscaniense</name>
    <dbReference type="NCBI Taxonomy" id="302449"/>
    <lineage>
        <taxon>Bacteria</taxon>
        <taxon>Bacillati</taxon>
        <taxon>Actinomycetota</taxon>
        <taxon>Actinomycetes</taxon>
        <taxon>Mycobacteriales</taxon>
        <taxon>Corynebacteriaceae</taxon>
        <taxon>Corynebacterium</taxon>
    </lineage>
</organism>
<dbReference type="PANTHER" id="PTHR43214">
    <property type="entry name" value="TWO-COMPONENT RESPONSE REGULATOR"/>
    <property type="match status" value="1"/>
</dbReference>
<dbReference type="PROSITE" id="PS50110">
    <property type="entry name" value="RESPONSE_REGULATORY"/>
    <property type="match status" value="1"/>
</dbReference>
<dbReference type="InterPro" id="IPR016032">
    <property type="entry name" value="Sig_transdc_resp-reg_C-effctor"/>
</dbReference>
<dbReference type="SUPFAM" id="SSF52172">
    <property type="entry name" value="CheY-like"/>
    <property type="match status" value="1"/>
</dbReference>
<evidence type="ECO:0000259" key="7">
    <source>
        <dbReference type="PROSITE" id="PS50110"/>
    </source>
</evidence>
<keyword evidence="9" id="KW-1185">Reference proteome</keyword>
<evidence type="ECO:0000313" key="9">
    <source>
        <dbReference type="Proteomes" id="UP000235836"/>
    </source>
</evidence>
<dbReference type="InterPro" id="IPR039420">
    <property type="entry name" value="WalR-like"/>
</dbReference>
<dbReference type="InterPro" id="IPR011006">
    <property type="entry name" value="CheY-like_superfamily"/>
</dbReference>
<dbReference type="Gene3D" id="3.40.50.2300">
    <property type="match status" value="1"/>
</dbReference>
<evidence type="ECO:0000256" key="5">
    <source>
        <dbReference type="PROSITE-ProRule" id="PRU00169"/>
    </source>
</evidence>
<dbReference type="SUPFAM" id="SSF46894">
    <property type="entry name" value="C-terminal effector domain of the bipartite response regulators"/>
    <property type="match status" value="1"/>
</dbReference>
<evidence type="ECO:0000256" key="2">
    <source>
        <dbReference type="ARBA" id="ARBA00023015"/>
    </source>
</evidence>
<dbReference type="GO" id="GO:0003677">
    <property type="term" value="F:DNA binding"/>
    <property type="evidence" value="ECO:0007669"/>
    <property type="project" value="UniProtKB-KW"/>
</dbReference>
<keyword evidence="3 8" id="KW-0238">DNA-binding</keyword>
<dbReference type="InterPro" id="IPR000792">
    <property type="entry name" value="Tscrpt_reg_LuxR_C"/>
</dbReference>
<dbReference type="Proteomes" id="UP000235836">
    <property type="component" value="Unassembled WGS sequence"/>
</dbReference>
<accession>A0A2N6T3N6</accession>
<keyword evidence="2" id="KW-0805">Transcription regulation</keyword>
<dbReference type="PANTHER" id="PTHR43214:SF24">
    <property type="entry name" value="TRANSCRIPTIONAL REGULATORY PROTEIN NARL-RELATED"/>
    <property type="match status" value="1"/>
</dbReference>
<proteinExistence type="predicted"/>
<dbReference type="InterPro" id="IPR001789">
    <property type="entry name" value="Sig_transdc_resp-reg_receiver"/>
</dbReference>
<keyword evidence="4" id="KW-0804">Transcription</keyword>
<evidence type="ECO:0000313" key="8">
    <source>
        <dbReference type="EMBL" id="PMC63939.1"/>
    </source>
</evidence>
<evidence type="ECO:0000256" key="3">
    <source>
        <dbReference type="ARBA" id="ARBA00023125"/>
    </source>
</evidence>
<dbReference type="RefSeq" id="WP_102724280.1">
    <property type="nucleotide sequence ID" value="NZ_PNHG01000013.1"/>
</dbReference>
<dbReference type="Pfam" id="PF00196">
    <property type="entry name" value="GerE"/>
    <property type="match status" value="1"/>
</dbReference>